<keyword evidence="4" id="KW-1185">Reference proteome</keyword>
<feature type="compositionally biased region" description="Acidic residues" evidence="2">
    <location>
        <begin position="776"/>
        <end position="787"/>
    </location>
</feature>
<dbReference type="STRING" id="139420.A0A371CIH6"/>
<feature type="region of interest" description="Disordered" evidence="2">
    <location>
        <begin position="757"/>
        <end position="787"/>
    </location>
</feature>
<evidence type="ECO:0000313" key="4">
    <source>
        <dbReference type="Proteomes" id="UP000256964"/>
    </source>
</evidence>
<keyword evidence="1" id="KW-0175">Coiled coil</keyword>
<feature type="compositionally biased region" description="Low complexity" evidence="2">
    <location>
        <begin position="817"/>
        <end position="834"/>
    </location>
</feature>
<name>A0A371CIH6_9APHY</name>
<dbReference type="OrthoDB" id="2758671at2759"/>
<dbReference type="Pfam" id="PF20414">
    <property type="entry name" value="DUF6698"/>
    <property type="match status" value="1"/>
</dbReference>
<gene>
    <name evidence="3" type="ORF">OH76DRAFT_1423924</name>
</gene>
<evidence type="ECO:0000256" key="1">
    <source>
        <dbReference type="SAM" id="Coils"/>
    </source>
</evidence>
<feature type="region of interest" description="Disordered" evidence="2">
    <location>
        <begin position="815"/>
        <end position="863"/>
    </location>
</feature>
<feature type="coiled-coil region" evidence="1">
    <location>
        <begin position="417"/>
        <end position="451"/>
    </location>
</feature>
<reference evidence="3 4" key="1">
    <citation type="journal article" date="2018" name="Biotechnol. Biofuels">
        <title>Integrative visual omics of the white-rot fungus Polyporus brumalis exposes the biotechnological potential of its oxidative enzymes for delignifying raw plant biomass.</title>
        <authorList>
            <person name="Miyauchi S."/>
            <person name="Rancon A."/>
            <person name="Drula E."/>
            <person name="Hage H."/>
            <person name="Chaduli D."/>
            <person name="Favel A."/>
            <person name="Grisel S."/>
            <person name="Henrissat B."/>
            <person name="Herpoel-Gimbert I."/>
            <person name="Ruiz-Duenas F.J."/>
            <person name="Chevret D."/>
            <person name="Hainaut M."/>
            <person name="Lin J."/>
            <person name="Wang M."/>
            <person name="Pangilinan J."/>
            <person name="Lipzen A."/>
            <person name="Lesage-Meessen L."/>
            <person name="Navarro D."/>
            <person name="Riley R."/>
            <person name="Grigoriev I.V."/>
            <person name="Zhou S."/>
            <person name="Raouche S."/>
            <person name="Rosso M.N."/>
        </authorList>
    </citation>
    <scope>NUCLEOTIDE SEQUENCE [LARGE SCALE GENOMIC DNA]</scope>
    <source>
        <strain evidence="3 4">BRFM 1820</strain>
    </source>
</reference>
<accession>A0A371CIH6</accession>
<evidence type="ECO:0000313" key="3">
    <source>
        <dbReference type="EMBL" id="RDX40074.1"/>
    </source>
</evidence>
<dbReference type="InterPro" id="IPR046521">
    <property type="entry name" value="DUF6698"/>
</dbReference>
<dbReference type="Proteomes" id="UP000256964">
    <property type="component" value="Unassembled WGS sequence"/>
</dbReference>
<organism evidence="3 4">
    <name type="scientific">Lentinus brumalis</name>
    <dbReference type="NCBI Taxonomy" id="2498619"/>
    <lineage>
        <taxon>Eukaryota</taxon>
        <taxon>Fungi</taxon>
        <taxon>Dikarya</taxon>
        <taxon>Basidiomycota</taxon>
        <taxon>Agaricomycotina</taxon>
        <taxon>Agaricomycetes</taxon>
        <taxon>Polyporales</taxon>
        <taxon>Polyporaceae</taxon>
        <taxon>Lentinus</taxon>
    </lineage>
</organism>
<protein>
    <submittedName>
        <fullName evidence="3">Uncharacterized protein</fullName>
    </submittedName>
</protein>
<proteinExistence type="predicted"/>
<evidence type="ECO:0000256" key="2">
    <source>
        <dbReference type="SAM" id="MobiDB-lite"/>
    </source>
</evidence>
<feature type="compositionally biased region" description="Low complexity" evidence="2">
    <location>
        <begin position="846"/>
        <end position="857"/>
    </location>
</feature>
<feature type="region of interest" description="Disordered" evidence="2">
    <location>
        <begin position="451"/>
        <end position="472"/>
    </location>
</feature>
<dbReference type="EMBL" id="KZ857591">
    <property type="protein sequence ID" value="RDX40074.1"/>
    <property type="molecule type" value="Genomic_DNA"/>
</dbReference>
<sequence length="959" mass="108340">MAINSRAEELLAMAPTKMLKAELLAFALQAQVVIADLLELHAHYQIEEHCGNEAVDLYSECHKQTRCKLKPPRELVNSEEEVIALGSQYAISVRPWPVAQAFADDSLDTTSSSHPWQLRAFLPPEFVQYIDNAWFKTVFTRAVVSRQHLMLNDLKIERAHIFEHIPDIHEHLAFWRGDGTELFCPIFFRDGDVTKKHTLFYQPALLNIMIICVYGRKPYTDLNASSFVSGQATIGMVATASILDWAPRFDRYIKLMTPQCGTFAMRRLLSWLDYELYSVAAAADGAAGQPQRFGDVDLDDEEWASDLVLNVFEDQEPPLPQIQQRSAAATSALGYIQWDPLPFSRPLKSDPASNTISDTLNLNRISRLLLLLVISWYHVYSHSLASNMASNLQHSAAVQELLTNEGERLRGMYSQLIQDQGREIQRLNDEVRQLKAQIIDLNYQINDLKKAAKGKGKGKPDEGEEGDVSESDLVNQLEPMQLGKLYAICGELWIKGDTKSLFYDGMTKPALHPDDPARYPSHDPTPEKGIDWKAALVGQLADLFALVPEVYHAQMTERNFVKEFARGHSDVKSHLQNVAKGQAHQVFGFDHPHWTSRSHANDPKISKYVKWLVTDSKVATFPPVLFPNLQKDFTKIFLNPDLLKLAKVMFLGKSSLASEHRGRSKPPYLKLLKIKTITPGLIAYVGVMATWLCSDVKNFSPFFAKPNTKAHLRQQKPGEDIDFAAMHWNFKRLLVQGRQHASIKQVFDEYHEVLLGDKDPSAEDSDPETERIGYVEQEEDGEDTSDFFSDETYQSALRLPAHHAPVAQMSQSVLSLPAQHAHPAPAAQTSQSAPYHAPAAQASQSALRLPAHHAPAAQTSQSVHKRPTLHSIFPLKPLGLPQCHIFPLSIMLYQIFLLTRLLWHRLYRVRSRNHVGKQQLLQWRSRLSKRMWALRRSLSAADLAGLLVRKQEALVDYIS</sequence>
<dbReference type="AlphaFoldDB" id="A0A371CIH6"/>